<dbReference type="Pfam" id="PF08502">
    <property type="entry name" value="LeuA_dimer"/>
    <property type="match status" value="1"/>
</dbReference>
<evidence type="ECO:0000256" key="2">
    <source>
        <dbReference type="ARBA" id="ARBA00022679"/>
    </source>
</evidence>
<evidence type="ECO:0000313" key="5">
    <source>
        <dbReference type="EMBL" id="GAG00985.1"/>
    </source>
</evidence>
<keyword evidence="2" id="KW-0808">Transferase</keyword>
<reference evidence="5" key="1">
    <citation type="journal article" date="2014" name="Front. Microbiol.">
        <title>High frequency of phylogenetically diverse reductive dehalogenase-homologous genes in deep subseafloor sedimentary metagenomes.</title>
        <authorList>
            <person name="Kawai M."/>
            <person name="Futagami T."/>
            <person name="Toyoda A."/>
            <person name="Takaki Y."/>
            <person name="Nishi S."/>
            <person name="Hori S."/>
            <person name="Arai W."/>
            <person name="Tsubouchi T."/>
            <person name="Morono Y."/>
            <person name="Uchiyama I."/>
            <person name="Ito T."/>
            <person name="Fujiyama A."/>
            <person name="Inagaki F."/>
            <person name="Takami H."/>
        </authorList>
    </citation>
    <scope>NUCLEOTIDE SEQUENCE</scope>
    <source>
        <strain evidence="5">Expedition CK06-06</strain>
    </source>
</reference>
<dbReference type="EMBL" id="BARS01026453">
    <property type="protein sequence ID" value="GAG00985.1"/>
    <property type="molecule type" value="Genomic_DNA"/>
</dbReference>
<evidence type="ECO:0000256" key="3">
    <source>
        <dbReference type="ARBA" id="ARBA00029440"/>
    </source>
</evidence>
<dbReference type="Pfam" id="PF22617">
    <property type="entry name" value="HCS_D2"/>
    <property type="match status" value="1"/>
</dbReference>
<organism evidence="5">
    <name type="scientific">marine sediment metagenome</name>
    <dbReference type="NCBI Taxonomy" id="412755"/>
    <lineage>
        <taxon>unclassified sequences</taxon>
        <taxon>metagenomes</taxon>
        <taxon>ecological metagenomes</taxon>
    </lineage>
</organism>
<proteinExistence type="inferred from homology"/>
<dbReference type="PANTHER" id="PTHR43538:SF1">
    <property type="entry name" value="(R)-CITRAMALATE SYNTHASE"/>
    <property type="match status" value="1"/>
</dbReference>
<protein>
    <recommendedName>
        <fullName evidence="4">2-isopropylmalate synthase LeuA allosteric (dimerisation) domain-containing protein</fullName>
    </recommendedName>
</protein>
<dbReference type="GO" id="GO:0009098">
    <property type="term" value="P:L-leucine biosynthetic process"/>
    <property type="evidence" value="ECO:0007669"/>
    <property type="project" value="InterPro"/>
</dbReference>
<accession>X0U615</accession>
<dbReference type="SMART" id="SM00917">
    <property type="entry name" value="LeuA_dimer"/>
    <property type="match status" value="1"/>
</dbReference>
<dbReference type="InterPro" id="IPR005675">
    <property type="entry name" value="Citramal_synthase"/>
</dbReference>
<evidence type="ECO:0000259" key="4">
    <source>
        <dbReference type="SMART" id="SM00917"/>
    </source>
</evidence>
<dbReference type="GO" id="GO:0003852">
    <property type="term" value="F:2-isopropylmalate synthase activity"/>
    <property type="evidence" value="ECO:0007669"/>
    <property type="project" value="InterPro"/>
</dbReference>
<comment type="pathway">
    <text evidence="3">Amino-acid biosynthesis.</text>
</comment>
<dbReference type="InterPro" id="IPR036230">
    <property type="entry name" value="LeuA_allosteric_dom_sf"/>
</dbReference>
<dbReference type="InterPro" id="IPR013709">
    <property type="entry name" value="2-isopropylmalate_synth_dimer"/>
</dbReference>
<dbReference type="PANTHER" id="PTHR43538">
    <property type="entry name" value="ALPHA-IPM SYNTHASE/HOMOCITRATE SYNTHASE"/>
    <property type="match status" value="1"/>
</dbReference>
<feature type="non-terminal residue" evidence="5">
    <location>
        <position position="1"/>
    </location>
</feature>
<name>X0U615_9ZZZZ</name>
<gene>
    <name evidence="5" type="ORF">S01H1_41682</name>
</gene>
<dbReference type="AlphaFoldDB" id="X0U615"/>
<sequence length="223" mass="24590">VQRNPATYEHVPPETVGNERRILISELSGRSSVYAKATPELSNDPDAMKAVLERVQDMEHEGYQFEGAEASFSLLVEKILGRHKPYFDLKGFRVISEIDENGVERTEATIHVSVAGRREHTAADGNGPVNALDGALRRALLPFYPGLRGVQLSNYKVRIVNPLAATAAKVLVLIESRDDRDRWTTAGVSENIIEASWIALVDSVEFKLMKDGTKPPEGGPARE</sequence>
<feature type="domain" description="2-isopropylmalate synthase LeuA allosteric (dimerisation)" evidence="4">
    <location>
        <begin position="66"/>
        <end position="208"/>
    </location>
</feature>
<evidence type="ECO:0000256" key="1">
    <source>
        <dbReference type="ARBA" id="ARBA00006154"/>
    </source>
</evidence>
<dbReference type="InterPro" id="IPR054691">
    <property type="entry name" value="LeuA/HCS_post-cat"/>
</dbReference>
<dbReference type="Gene3D" id="1.10.238.260">
    <property type="match status" value="1"/>
</dbReference>
<dbReference type="SUPFAM" id="SSF110921">
    <property type="entry name" value="2-isopropylmalate synthase LeuA, allosteric (dimerisation) domain"/>
    <property type="match status" value="1"/>
</dbReference>
<dbReference type="Gene3D" id="3.30.160.270">
    <property type="match status" value="1"/>
</dbReference>
<comment type="caution">
    <text evidence="5">The sequence shown here is derived from an EMBL/GenBank/DDBJ whole genome shotgun (WGS) entry which is preliminary data.</text>
</comment>
<comment type="similarity">
    <text evidence="1">Belongs to the alpha-IPM synthase/homocitrate synthase family.</text>
</comment>